<feature type="transmembrane region" description="Helical" evidence="2">
    <location>
        <begin position="311"/>
        <end position="331"/>
    </location>
</feature>
<dbReference type="InterPro" id="IPR040410">
    <property type="entry name" value="UPF0658_Golgi"/>
</dbReference>
<feature type="transmembrane region" description="Helical" evidence="2">
    <location>
        <begin position="200"/>
        <end position="228"/>
    </location>
</feature>
<keyword evidence="2" id="KW-0812">Transmembrane</keyword>
<feature type="transmembrane region" description="Helical" evidence="2">
    <location>
        <begin position="92"/>
        <end position="114"/>
    </location>
</feature>
<dbReference type="Proteomes" id="UP001338582">
    <property type="component" value="Chromosome 2"/>
</dbReference>
<keyword evidence="2" id="KW-0472">Membrane</keyword>
<evidence type="ECO:0000313" key="4">
    <source>
        <dbReference type="Proteomes" id="UP001338582"/>
    </source>
</evidence>
<dbReference type="AlphaFoldDB" id="A0AAX4H6H9"/>
<evidence type="ECO:0000256" key="2">
    <source>
        <dbReference type="SAM" id="Phobius"/>
    </source>
</evidence>
<organism evidence="3 4">
    <name type="scientific">Australozyma saopauloensis</name>
    <dbReference type="NCBI Taxonomy" id="291208"/>
    <lineage>
        <taxon>Eukaryota</taxon>
        <taxon>Fungi</taxon>
        <taxon>Dikarya</taxon>
        <taxon>Ascomycota</taxon>
        <taxon>Saccharomycotina</taxon>
        <taxon>Pichiomycetes</taxon>
        <taxon>Metschnikowiaceae</taxon>
        <taxon>Australozyma</taxon>
    </lineage>
</organism>
<feature type="transmembrane region" description="Helical" evidence="2">
    <location>
        <begin position="134"/>
        <end position="154"/>
    </location>
</feature>
<evidence type="ECO:0000256" key="1">
    <source>
        <dbReference type="SAM" id="MobiDB-lite"/>
    </source>
</evidence>
<gene>
    <name evidence="3" type="ORF">PUMCH_001335</name>
</gene>
<keyword evidence="4" id="KW-1185">Reference proteome</keyword>
<dbReference type="RefSeq" id="XP_062876463.1">
    <property type="nucleotide sequence ID" value="XM_063020393.1"/>
</dbReference>
<feature type="transmembrane region" description="Helical" evidence="2">
    <location>
        <begin position="258"/>
        <end position="278"/>
    </location>
</feature>
<dbReference type="EMBL" id="CP138895">
    <property type="protein sequence ID" value="WPK24079.1"/>
    <property type="molecule type" value="Genomic_DNA"/>
</dbReference>
<name>A0AAX4H6H9_9ASCO</name>
<accession>A0AAX4H6H9</accession>
<dbReference type="KEGG" id="asau:88172401"/>
<reference evidence="3 4" key="1">
    <citation type="submission" date="2023-10" db="EMBL/GenBank/DDBJ databases">
        <title>Draft Genome Sequence of Candida saopaulonensis from a very Premature Infant with Sepsis.</title>
        <authorList>
            <person name="Ning Y."/>
            <person name="Dai R."/>
            <person name="Xiao M."/>
            <person name="Xu Y."/>
            <person name="Yan Q."/>
            <person name="Zhang L."/>
        </authorList>
    </citation>
    <scope>NUCLEOTIDE SEQUENCE [LARGE SCALE GENOMIC DNA]</scope>
    <source>
        <strain evidence="3 4">19XY460</strain>
    </source>
</reference>
<dbReference type="PANTHER" id="PTHR34391:SF1">
    <property type="entry name" value="UPF0658 GOLGI APPARATUS MEMBRANE PROTEIN C1952.10C-RELATED"/>
    <property type="match status" value="1"/>
</dbReference>
<proteinExistence type="predicted"/>
<dbReference type="GeneID" id="88172401"/>
<evidence type="ECO:0000313" key="3">
    <source>
        <dbReference type="EMBL" id="WPK24079.1"/>
    </source>
</evidence>
<feature type="region of interest" description="Disordered" evidence="1">
    <location>
        <begin position="27"/>
        <end position="48"/>
    </location>
</feature>
<protein>
    <submittedName>
        <fullName evidence="3">Uncharacterized protein</fullName>
    </submittedName>
</protein>
<dbReference type="GO" id="GO:0005794">
    <property type="term" value="C:Golgi apparatus"/>
    <property type="evidence" value="ECO:0007669"/>
    <property type="project" value="TreeGrafter"/>
</dbReference>
<sequence length="423" mass="48228">MTHRYDNYYSQTLNTHEQHPIELTEGRWPLENSGPLNGRGHDSESDSSMNDFPVIDTERYMGNRKLAMSMSDSVNSSSHAGKGEKDARYRTALRAFLIVSIVSALLVMGLEGFMFGALTKHRLRFFSELRYYEISIFLALFIFAAIYQVIITVVGLITKNMLLLSMLCVLYVCMLIYTGLQYLEISRRVNLVGDKGWDRAVFATNVTTIVVLAITLIVQFSLIYFVLWRGVQWFRFKKIGASFEIKQLYTYFQMHRSLLIFDFFFFLGFTVQFIVIMISDRTSTEFILTCIMLPLTIVVLFASDFAATREWLGLTIVTTVFFLGGCSYVLFKIVRLYTKYTSAYDIAVVPGAYFPGRSSLVAFGVITLVFLFATIAMEIVMAKNYNRGLLPYVQNYFSSKPFSKSEDSKATATAMETESIVID</sequence>
<feature type="transmembrane region" description="Helical" evidence="2">
    <location>
        <begin position="161"/>
        <end position="180"/>
    </location>
</feature>
<keyword evidence="2" id="KW-1133">Transmembrane helix</keyword>
<feature type="transmembrane region" description="Helical" evidence="2">
    <location>
        <begin position="284"/>
        <end position="302"/>
    </location>
</feature>
<dbReference type="PANTHER" id="PTHR34391">
    <property type="entry name" value="UPF0658 GOLGI APPARATUS MEMBRANE PROTEIN C1952.10C-RELATED"/>
    <property type="match status" value="1"/>
</dbReference>
<feature type="transmembrane region" description="Helical" evidence="2">
    <location>
        <begin position="360"/>
        <end position="380"/>
    </location>
</feature>